<keyword evidence="2" id="KW-1185">Reference proteome</keyword>
<evidence type="ECO:0000313" key="1">
    <source>
        <dbReference type="EMBL" id="OMO88650.1"/>
    </source>
</evidence>
<dbReference type="EMBL" id="AWUE01017034">
    <property type="protein sequence ID" value="OMO88650.1"/>
    <property type="molecule type" value="Genomic_DNA"/>
</dbReference>
<sequence length="200" mass="22411">MAFKPRKDTLNLVDLPKSEAKTFGSQMFAAPMVSQIWSSFPNPLQFLAKLKALAFKPSIDDPSLGCVDSVTPPSNDLLFLEKEDESLCEERIFGARGWNPRDYGEYERFGVREEPGEDERGEESVVESERVCCDGGFPVGVEGEGRECEREFGLVVSERIQRENGDERESILLCMLCSLYSSLSPSPFLSNHLLCLLLCK</sequence>
<dbReference type="AlphaFoldDB" id="A0A1R3J1I6"/>
<name>A0A1R3J1I6_9ROSI</name>
<organism evidence="1 2">
    <name type="scientific">Corchorus olitorius</name>
    <dbReference type="NCBI Taxonomy" id="93759"/>
    <lineage>
        <taxon>Eukaryota</taxon>
        <taxon>Viridiplantae</taxon>
        <taxon>Streptophyta</taxon>
        <taxon>Embryophyta</taxon>
        <taxon>Tracheophyta</taxon>
        <taxon>Spermatophyta</taxon>
        <taxon>Magnoliopsida</taxon>
        <taxon>eudicotyledons</taxon>
        <taxon>Gunneridae</taxon>
        <taxon>Pentapetalae</taxon>
        <taxon>rosids</taxon>
        <taxon>malvids</taxon>
        <taxon>Malvales</taxon>
        <taxon>Malvaceae</taxon>
        <taxon>Grewioideae</taxon>
        <taxon>Apeibeae</taxon>
        <taxon>Corchorus</taxon>
    </lineage>
</organism>
<gene>
    <name evidence="1" type="ORF">COLO4_20142</name>
</gene>
<reference evidence="2" key="1">
    <citation type="submission" date="2013-09" db="EMBL/GenBank/DDBJ databases">
        <title>Corchorus olitorius genome sequencing.</title>
        <authorList>
            <person name="Alam M."/>
            <person name="Haque M.S."/>
            <person name="Islam M.S."/>
            <person name="Emdad E.M."/>
            <person name="Islam M.M."/>
            <person name="Ahmed B."/>
            <person name="Halim A."/>
            <person name="Hossen Q.M.M."/>
            <person name="Hossain M.Z."/>
            <person name="Ahmed R."/>
            <person name="Khan M.M."/>
            <person name="Islam R."/>
            <person name="Rashid M.M."/>
            <person name="Khan S.A."/>
            <person name="Rahman M.S."/>
            <person name="Alam M."/>
            <person name="Yahiya A.S."/>
            <person name="Khan M.S."/>
            <person name="Azam M.S."/>
            <person name="Haque T."/>
            <person name="Lashkar M.Z.H."/>
            <person name="Akhand A.I."/>
            <person name="Morshed G."/>
            <person name="Roy S."/>
            <person name="Uddin K.S."/>
            <person name="Rabeya T."/>
            <person name="Hossain A.S."/>
            <person name="Chowdhury A."/>
            <person name="Snigdha A.R."/>
            <person name="Mortoza M.S."/>
            <person name="Matin S.A."/>
            <person name="Hoque S.M.E."/>
            <person name="Islam M.K."/>
            <person name="Roy D.K."/>
            <person name="Haider R."/>
            <person name="Moosa M.M."/>
            <person name="Elias S.M."/>
            <person name="Hasan A.M."/>
            <person name="Jahan S."/>
            <person name="Shafiuddin M."/>
            <person name="Mahmood N."/>
            <person name="Shommy N.S."/>
        </authorList>
    </citation>
    <scope>NUCLEOTIDE SEQUENCE [LARGE SCALE GENOMIC DNA]</scope>
    <source>
        <strain evidence="2">cv. O-4</strain>
    </source>
</reference>
<comment type="caution">
    <text evidence="1">The sequence shown here is derived from an EMBL/GenBank/DDBJ whole genome shotgun (WGS) entry which is preliminary data.</text>
</comment>
<protein>
    <submittedName>
        <fullName evidence="1">Uncharacterized protein</fullName>
    </submittedName>
</protein>
<evidence type="ECO:0000313" key="2">
    <source>
        <dbReference type="Proteomes" id="UP000187203"/>
    </source>
</evidence>
<proteinExistence type="predicted"/>
<accession>A0A1R3J1I6</accession>
<dbReference type="Proteomes" id="UP000187203">
    <property type="component" value="Unassembled WGS sequence"/>
</dbReference>